<proteinExistence type="predicted"/>
<dbReference type="PANTHER" id="PTHR31805">
    <property type="entry name" value="RECEPTOR-LIKE KINASE, PUTATIVE (DUF1421)-RELATED"/>
    <property type="match status" value="1"/>
</dbReference>
<dbReference type="FunCoup" id="A0A6I9QJ75">
    <property type="interactions" value="1336"/>
</dbReference>
<dbReference type="RefSeq" id="XP_010910341.1">
    <property type="nucleotide sequence ID" value="XM_010912039.3"/>
</dbReference>
<accession>A0A6I9QJ75</accession>
<name>A0A6I9QJ75_ELAGV</name>
<dbReference type="Proteomes" id="UP000504607">
    <property type="component" value="Unplaced"/>
</dbReference>
<feature type="coiled-coil region" evidence="1">
    <location>
        <begin position="166"/>
        <end position="202"/>
    </location>
</feature>
<dbReference type="PANTHER" id="PTHR31805:SF14">
    <property type="entry name" value="RECEPTOR-LIKE KINASE, PUTATIVE (DUF1421)-RELATED"/>
    <property type="match status" value="1"/>
</dbReference>
<feature type="region of interest" description="Disordered" evidence="2">
    <location>
        <begin position="205"/>
        <end position="395"/>
    </location>
</feature>
<reference evidence="5" key="1">
    <citation type="submission" date="2025-08" db="UniProtKB">
        <authorList>
            <consortium name="RefSeq"/>
        </authorList>
    </citation>
    <scope>IDENTIFICATION</scope>
</reference>
<evidence type="ECO:0000313" key="4">
    <source>
        <dbReference type="Proteomes" id="UP000504607"/>
    </source>
</evidence>
<evidence type="ECO:0000259" key="3">
    <source>
        <dbReference type="Pfam" id="PF07223"/>
    </source>
</evidence>
<dbReference type="OrthoDB" id="515416at2759"/>
<dbReference type="AlphaFoldDB" id="A0A6I9QJ75"/>
<organism evidence="4 5">
    <name type="scientific">Elaeis guineensis var. tenera</name>
    <name type="common">Oil palm</name>
    <dbReference type="NCBI Taxonomy" id="51953"/>
    <lineage>
        <taxon>Eukaryota</taxon>
        <taxon>Viridiplantae</taxon>
        <taxon>Streptophyta</taxon>
        <taxon>Embryophyta</taxon>
        <taxon>Tracheophyta</taxon>
        <taxon>Spermatophyta</taxon>
        <taxon>Magnoliopsida</taxon>
        <taxon>Liliopsida</taxon>
        <taxon>Arecaceae</taxon>
        <taxon>Arecoideae</taxon>
        <taxon>Cocoseae</taxon>
        <taxon>Elaeidinae</taxon>
        <taxon>Elaeis</taxon>
    </lineage>
</organism>
<dbReference type="Pfam" id="PF07223">
    <property type="entry name" value="DUF1421"/>
    <property type="match status" value="1"/>
</dbReference>
<feature type="compositionally biased region" description="Low complexity" evidence="2">
    <location>
        <begin position="307"/>
        <end position="326"/>
    </location>
</feature>
<dbReference type="InParanoid" id="A0A6I9QJ75"/>
<protein>
    <submittedName>
        <fullName evidence="5">Pollen-specific leucine-rich repeat extensin-like protein 2 isoform X1</fullName>
    </submittedName>
</protein>
<evidence type="ECO:0000256" key="2">
    <source>
        <dbReference type="SAM" id="MobiDB-lite"/>
    </source>
</evidence>
<keyword evidence="1" id="KW-0175">Coiled coil</keyword>
<evidence type="ECO:0000313" key="5">
    <source>
        <dbReference type="RefSeq" id="XP_010910341.1"/>
    </source>
</evidence>
<sequence length="535" mass="58209">MNSSQFMDKQVTVLSGRSQSGDLFDLMDLQEEHQNNGGVFTVEEILPSYDFQPIRTVGSWPPMNAGLDGASKKMGSSSLRVWYSGVLEPLEIAKVSHEKERDAYDVARVVEIDRAVKKYADNLLHALEGVSSRLSQLESRTCYLGSSVDELKVSVGNNHRSTNGRLRQIENILREVQTGVQVLRDEQDIAEAQLQLAKLQASKGEQLPGKASIGQPDSWQQVPPPQPVQQPLQTPAAPPQPSPHPSTFVPNAPPPPPPQQNPSSIPYFSQLPQSQMPTVPSPAGEPYLGPPVQPTYTTHQLYQMRVQQSQPPSPQQYQSESQLQQPFSQPIQTDQPPNPSPQLQPTLSHPTEESAPYMSPSQSYPPSICQPAPLTQPSTRSPPTQRFYGPNTSMYEPPASRPSLVPIPYCAAYNIPTGASFSEPYSYSGSPSHYGSCTMKPSPFSSSAASGGSNYQHLPMAEVLPQALPTESSSGGSTGNGVAIDDVVEKLASMGFSRYQVRATVQKLTENGQSVDLNIVLDKLMNDGDIQPQKG</sequence>
<evidence type="ECO:0000256" key="1">
    <source>
        <dbReference type="SAM" id="Coils"/>
    </source>
</evidence>
<feature type="compositionally biased region" description="Polar residues" evidence="2">
    <location>
        <begin position="373"/>
        <end position="394"/>
    </location>
</feature>
<feature type="domain" description="DUF1421" evidence="3">
    <location>
        <begin position="484"/>
        <end position="527"/>
    </location>
</feature>
<feature type="compositionally biased region" description="Pro residues" evidence="2">
    <location>
        <begin position="251"/>
        <end position="260"/>
    </location>
</feature>
<gene>
    <name evidence="5" type="primary">LOC105036277</name>
</gene>
<feature type="compositionally biased region" description="Low complexity" evidence="2">
    <location>
        <begin position="354"/>
        <end position="367"/>
    </location>
</feature>
<keyword evidence="4" id="KW-1185">Reference proteome</keyword>
<dbReference type="InterPro" id="IPR010820">
    <property type="entry name" value="DUF1421"/>
</dbReference>